<evidence type="ECO:0000313" key="1">
    <source>
        <dbReference type="EMBL" id="CAK7225047.1"/>
    </source>
</evidence>
<evidence type="ECO:0000313" key="2">
    <source>
        <dbReference type="Proteomes" id="UP001642405"/>
    </source>
</evidence>
<dbReference type="EMBL" id="CAWUHB010000032">
    <property type="protein sequence ID" value="CAK7225047.1"/>
    <property type="molecule type" value="Genomic_DNA"/>
</dbReference>
<protein>
    <submittedName>
        <fullName evidence="1">Uncharacterized protein</fullName>
    </submittedName>
</protein>
<proteinExistence type="predicted"/>
<name>A0ABP0C051_9PEZI</name>
<gene>
    <name evidence="1" type="ORF">SCUCBS95973_005728</name>
</gene>
<comment type="caution">
    <text evidence="1">The sequence shown here is derived from an EMBL/GenBank/DDBJ whole genome shotgun (WGS) entry which is preliminary data.</text>
</comment>
<sequence>MYTSSARNTAGGVRERIVAQLMDKDCQCLDRCGALFKLAVTGYGYTFVAKGVQAPHRRYLEDEAAV</sequence>
<dbReference type="Proteomes" id="UP001642405">
    <property type="component" value="Unassembled WGS sequence"/>
</dbReference>
<accession>A0ABP0C051</accession>
<organism evidence="1 2">
    <name type="scientific">Sporothrix curviconia</name>
    <dbReference type="NCBI Taxonomy" id="1260050"/>
    <lineage>
        <taxon>Eukaryota</taxon>
        <taxon>Fungi</taxon>
        <taxon>Dikarya</taxon>
        <taxon>Ascomycota</taxon>
        <taxon>Pezizomycotina</taxon>
        <taxon>Sordariomycetes</taxon>
        <taxon>Sordariomycetidae</taxon>
        <taxon>Ophiostomatales</taxon>
        <taxon>Ophiostomataceae</taxon>
        <taxon>Sporothrix</taxon>
    </lineage>
</organism>
<keyword evidence="2" id="KW-1185">Reference proteome</keyword>
<reference evidence="1 2" key="1">
    <citation type="submission" date="2024-01" db="EMBL/GenBank/DDBJ databases">
        <authorList>
            <person name="Allen C."/>
            <person name="Tagirdzhanova G."/>
        </authorList>
    </citation>
    <scope>NUCLEOTIDE SEQUENCE [LARGE SCALE GENOMIC DNA]</scope>
</reference>